<dbReference type="AlphaFoldDB" id="A0A397SEI6"/>
<dbReference type="OrthoDB" id="2441320at2759"/>
<organism evidence="1 2">
    <name type="scientific">Glomus cerebriforme</name>
    <dbReference type="NCBI Taxonomy" id="658196"/>
    <lineage>
        <taxon>Eukaryota</taxon>
        <taxon>Fungi</taxon>
        <taxon>Fungi incertae sedis</taxon>
        <taxon>Mucoromycota</taxon>
        <taxon>Glomeromycotina</taxon>
        <taxon>Glomeromycetes</taxon>
        <taxon>Glomerales</taxon>
        <taxon>Glomeraceae</taxon>
        <taxon>Glomus</taxon>
    </lineage>
</organism>
<evidence type="ECO:0000313" key="2">
    <source>
        <dbReference type="Proteomes" id="UP000265703"/>
    </source>
</evidence>
<dbReference type="EMBL" id="QKYT01000837">
    <property type="protein sequence ID" value="RIA81171.1"/>
    <property type="molecule type" value="Genomic_DNA"/>
</dbReference>
<name>A0A397SEI6_9GLOM</name>
<evidence type="ECO:0000313" key="1">
    <source>
        <dbReference type="EMBL" id="RIA81171.1"/>
    </source>
</evidence>
<reference evidence="1 2" key="1">
    <citation type="submission" date="2018-06" db="EMBL/GenBank/DDBJ databases">
        <title>Comparative genomics reveals the genomic features of Rhizophagus irregularis, R. cerebriforme, R. diaphanum and Gigaspora rosea, and their symbiotic lifestyle signature.</title>
        <authorList>
            <person name="Morin E."/>
            <person name="San Clemente H."/>
            <person name="Chen E.C.H."/>
            <person name="De La Providencia I."/>
            <person name="Hainaut M."/>
            <person name="Kuo A."/>
            <person name="Kohler A."/>
            <person name="Murat C."/>
            <person name="Tang N."/>
            <person name="Roy S."/>
            <person name="Loubradou J."/>
            <person name="Henrissat B."/>
            <person name="Grigoriev I.V."/>
            <person name="Corradi N."/>
            <person name="Roux C."/>
            <person name="Martin F.M."/>
        </authorList>
    </citation>
    <scope>NUCLEOTIDE SEQUENCE [LARGE SCALE GENOMIC DNA]</scope>
    <source>
        <strain evidence="1 2">DAOM 227022</strain>
    </source>
</reference>
<proteinExistence type="predicted"/>
<keyword evidence="2" id="KW-1185">Reference proteome</keyword>
<gene>
    <name evidence="1" type="ORF">C1645_837426</name>
</gene>
<accession>A0A397SEI6</accession>
<sequence length="94" mass="11545">MVDIEKNGGNEITLEKDSRDRTYNIKNLIVKLPTYREMERRNNEIYNSRYPRCKWEIENWMHIWQCKKNEIIIQDIINEEIDIQINELQKANFT</sequence>
<protein>
    <submittedName>
        <fullName evidence="1">Uncharacterized protein</fullName>
    </submittedName>
</protein>
<comment type="caution">
    <text evidence="1">The sequence shown here is derived from an EMBL/GenBank/DDBJ whole genome shotgun (WGS) entry which is preliminary data.</text>
</comment>
<dbReference type="Proteomes" id="UP000265703">
    <property type="component" value="Unassembled WGS sequence"/>
</dbReference>